<dbReference type="EMBL" id="LT629750">
    <property type="protein sequence ID" value="SDS33558.1"/>
    <property type="molecule type" value="Genomic_DNA"/>
</dbReference>
<reference evidence="3" key="1">
    <citation type="submission" date="2016-10" db="EMBL/GenBank/DDBJ databases">
        <authorList>
            <person name="Varghese N."/>
            <person name="Submissions S."/>
        </authorList>
    </citation>
    <scope>NUCLEOTIDE SEQUENCE [LARGE SCALE GENOMIC DNA]</scope>
    <source>
        <strain evidence="3">GAS369</strain>
    </source>
</reference>
<dbReference type="RefSeq" id="WP_146686940.1">
    <property type="nucleotide sequence ID" value="NZ_LT629750.1"/>
</dbReference>
<feature type="region of interest" description="Disordered" evidence="1">
    <location>
        <begin position="1"/>
        <end position="21"/>
    </location>
</feature>
<protein>
    <submittedName>
        <fullName evidence="2">Uncharacterized protein</fullName>
    </submittedName>
</protein>
<keyword evidence="3" id="KW-1185">Reference proteome</keyword>
<proteinExistence type="predicted"/>
<feature type="region of interest" description="Disordered" evidence="1">
    <location>
        <begin position="86"/>
        <end position="116"/>
    </location>
</feature>
<dbReference type="AlphaFoldDB" id="A0A1H1RCY9"/>
<organism evidence="2 3">
    <name type="scientific">Bradyrhizobium canariense</name>
    <dbReference type="NCBI Taxonomy" id="255045"/>
    <lineage>
        <taxon>Bacteria</taxon>
        <taxon>Pseudomonadati</taxon>
        <taxon>Pseudomonadota</taxon>
        <taxon>Alphaproteobacteria</taxon>
        <taxon>Hyphomicrobiales</taxon>
        <taxon>Nitrobacteraceae</taxon>
        <taxon>Bradyrhizobium</taxon>
    </lineage>
</organism>
<name>A0A1H1RCY9_9BRAD</name>
<evidence type="ECO:0000313" key="3">
    <source>
        <dbReference type="Proteomes" id="UP000243904"/>
    </source>
</evidence>
<feature type="compositionally biased region" description="Basic and acidic residues" evidence="1">
    <location>
        <begin position="89"/>
        <end position="103"/>
    </location>
</feature>
<sequence>MGTGNIGVGKTPSTRKSGQPLVKRLLGSDLPELRIDNQNPLQNPLQNPSQPLRADRKVCGAMAEQRGDSGRGHQSAPQKLVHLVGCRESNGESKTRSESEARPEFPISPERAKRQV</sequence>
<gene>
    <name evidence="2" type="ORF">SAMN05444158_1739</name>
</gene>
<dbReference type="Proteomes" id="UP000243904">
    <property type="component" value="Chromosome I"/>
</dbReference>
<evidence type="ECO:0000313" key="2">
    <source>
        <dbReference type="EMBL" id="SDS33558.1"/>
    </source>
</evidence>
<evidence type="ECO:0000256" key="1">
    <source>
        <dbReference type="SAM" id="MobiDB-lite"/>
    </source>
</evidence>
<accession>A0A1H1RCY9</accession>